<protein>
    <submittedName>
        <fullName evidence="3">Uncharacterized protein</fullName>
    </submittedName>
</protein>
<proteinExistence type="predicted"/>
<dbReference type="Pfam" id="PF13175">
    <property type="entry name" value="AAA_15"/>
    <property type="match status" value="1"/>
</dbReference>
<dbReference type="RefSeq" id="WP_118213354.1">
    <property type="nucleotide sequence ID" value="NZ_JAQEAN010000076.1"/>
</dbReference>
<feature type="domain" description="OLD protein-like TOPRIM" evidence="2">
    <location>
        <begin position="397"/>
        <end position="464"/>
    </location>
</feature>
<evidence type="ECO:0000259" key="2">
    <source>
        <dbReference type="Pfam" id="PF20469"/>
    </source>
</evidence>
<dbReference type="InterPro" id="IPR034139">
    <property type="entry name" value="TOPRIM_OLD"/>
</dbReference>
<dbReference type="InterPro" id="IPR027417">
    <property type="entry name" value="P-loop_NTPase"/>
</dbReference>
<accession>A0A414P0L1</accession>
<gene>
    <name evidence="3" type="ORF">DW672_13910</name>
</gene>
<dbReference type="EMBL" id="QRHG01000072">
    <property type="protein sequence ID" value="RHF54984.1"/>
    <property type="molecule type" value="Genomic_DNA"/>
</dbReference>
<dbReference type="Pfam" id="PF20469">
    <property type="entry name" value="OLD-like_TOPRIM"/>
    <property type="match status" value="1"/>
</dbReference>
<evidence type="ECO:0000259" key="1">
    <source>
        <dbReference type="Pfam" id="PF13175"/>
    </source>
</evidence>
<organism evidence="3 4">
    <name type="scientific">[Ruminococcus] lactaris</name>
    <dbReference type="NCBI Taxonomy" id="46228"/>
    <lineage>
        <taxon>Bacteria</taxon>
        <taxon>Bacillati</taxon>
        <taxon>Bacillota</taxon>
        <taxon>Clostridia</taxon>
        <taxon>Lachnospirales</taxon>
        <taxon>Lachnospiraceae</taxon>
        <taxon>Mediterraneibacter</taxon>
    </lineage>
</organism>
<dbReference type="InterPro" id="IPR051396">
    <property type="entry name" value="Bact_Antivir_Def_Nuclease"/>
</dbReference>
<sequence>MQIKNITIKNYRGIKSLEKLEFSLLNAIVGKNDAGKSAILHAINSFFYDTKLNAQDKYYGANGESTVIEVTFVGEELLQLPNTLLDAEGLLHIKKEAENAGDNYNMFIIVKDFCNGSYKNIMQLTAAKLTALFREEGIDAVTPYSKEDVFKLIHAVERHEERYENEQYEIKGSLLKNLLKELYPQYSLFLADTSLDTGASSFQNQFKKIITNAIEAHINDFSNLQIEVSNTLENEVKKVQEYMKRHYPGLDSLQTEINYDWSKLVNFNVNMTDESQFEVSLSHKGTGIQRLFMVSYFQYLAEQSENDRSSYIFAIEEPETFLHPGAQRTLLESIKHISEFHQVIITTHSPVFASEIHNDNIIVASKEVNQSVYKQAENVSAELLVDELGIRASDSILLSKLLVFVEGSNDLRFWKIIYKLIMGHDYEEDGILMLPGGGNELHNIAEMNLMQKLNRNFMVIVDKDSGAVDYEAKLLKQQVLKSKVENKGGELVVLRKREIENYYHPRIVLEKLQNEGIDIDTLEIQSYDDVQRKIKDIINGTQIQFKIKNNMEIFTEMSIDDWREISTYSEDGEQHFELEEIVKMMKEKANL</sequence>
<dbReference type="PANTHER" id="PTHR43581:SF4">
    <property type="entry name" value="ATP_GTP PHOSPHATASE"/>
    <property type="match status" value="1"/>
</dbReference>
<evidence type="ECO:0000313" key="3">
    <source>
        <dbReference type="EMBL" id="RHF54984.1"/>
    </source>
</evidence>
<dbReference type="PANTHER" id="PTHR43581">
    <property type="entry name" value="ATP/GTP PHOSPHATASE"/>
    <property type="match status" value="1"/>
</dbReference>
<reference evidence="3 4" key="1">
    <citation type="submission" date="2018-08" db="EMBL/GenBank/DDBJ databases">
        <title>A genome reference for cultivated species of the human gut microbiota.</title>
        <authorList>
            <person name="Zou Y."/>
            <person name="Xue W."/>
            <person name="Luo G."/>
        </authorList>
    </citation>
    <scope>NUCLEOTIDE SEQUENCE [LARGE SCALE GENOMIC DNA]</scope>
    <source>
        <strain evidence="3 4">AM25-1LB</strain>
    </source>
</reference>
<feature type="domain" description="Endonuclease GajA/Old nuclease/RecF-like AAA" evidence="1">
    <location>
        <begin position="1"/>
        <end position="353"/>
    </location>
</feature>
<dbReference type="AlphaFoldDB" id="A0A414P0L1"/>
<dbReference type="SUPFAM" id="SSF52540">
    <property type="entry name" value="P-loop containing nucleoside triphosphate hydrolases"/>
    <property type="match status" value="1"/>
</dbReference>
<comment type="caution">
    <text evidence="3">The sequence shown here is derived from an EMBL/GenBank/DDBJ whole genome shotgun (WGS) entry which is preliminary data.</text>
</comment>
<dbReference type="Proteomes" id="UP000284902">
    <property type="component" value="Unassembled WGS sequence"/>
</dbReference>
<evidence type="ECO:0000313" key="4">
    <source>
        <dbReference type="Proteomes" id="UP000284902"/>
    </source>
</evidence>
<name>A0A414P0L1_9FIRM</name>
<dbReference type="Gene3D" id="3.40.50.300">
    <property type="entry name" value="P-loop containing nucleotide triphosphate hydrolases"/>
    <property type="match status" value="1"/>
</dbReference>
<dbReference type="InterPro" id="IPR041685">
    <property type="entry name" value="AAA_GajA/Old/RecF-like"/>
</dbReference>